<sequence>MSKLILKNLDEALAELDKIAAKHNVQTVNWSAYRIFQHCAQTIAYSMTGYPAQKPKWLQWTIGKLAIFKFLRQGYMSHDLAAPVPGSPALQTEGTTAEGIALLRETIQQFKAFEKPLQPHLFFGTLSKQEYDQYFAMHLADHLSEVKY</sequence>
<protein>
    <recommendedName>
        <fullName evidence="3">DUF1569 domain-containing protein</fullName>
    </recommendedName>
</protein>
<organism evidence="1 2">
    <name type="scientific">Flexibacter flexilis DSM 6793</name>
    <dbReference type="NCBI Taxonomy" id="927664"/>
    <lineage>
        <taxon>Bacteria</taxon>
        <taxon>Pseudomonadati</taxon>
        <taxon>Bacteroidota</taxon>
        <taxon>Cytophagia</taxon>
        <taxon>Cytophagales</taxon>
        <taxon>Flexibacteraceae</taxon>
        <taxon>Flexibacter</taxon>
    </lineage>
</organism>
<dbReference type="AlphaFoldDB" id="A0A1I1J7Z9"/>
<dbReference type="STRING" id="927664.SAMN05421780_105145"/>
<name>A0A1I1J7Z9_9BACT</name>
<reference evidence="1 2" key="1">
    <citation type="submission" date="2016-10" db="EMBL/GenBank/DDBJ databases">
        <authorList>
            <person name="de Groot N.N."/>
        </authorList>
    </citation>
    <scope>NUCLEOTIDE SEQUENCE [LARGE SCALE GENOMIC DNA]</scope>
    <source>
        <strain evidence="1 2">DSM 6793</strain>
    </source>
</reference>
<proteinExistence type="predicted"/>
<dbReference type="Gene3D" id="1.20.120.450">
    <property type="entry name" value="dinb family like domain"/>
    <property type="match status" value="1"/>
</dbReference>
<dbReference type="OrthoDB" id="336237at2"/>
<gene>
    <name evidence="1" type="ORF">SAMN05421780_105145</name>
</gene>
<dbReference type="Pfam" id="PF07606">
    <property type="entry name" value="DUF1569"/>
    <property type="match status" value="1"/>
</dbReference>
<dbReference type="InterPro" id="IPR034660">
    <property type="entry name" value="DinB/YfiT-like"/>
</dbReference>
<dbReference type="InterPro" id="IPR011463">
    <property type="entry name" value="DUF1569"/>
</dbReference>
<dbReference type="EMBL" id="FOLE01000005">
    <property type="protein sequence ID" value="SFC41550.1"/>
    <property type="molecule type" value="Genomic_DNA"/>
</dbReference>
<dbReference type="RefSeq" id="WP_091511744.1">
    <property type="nucleotide sequence ID" value="NZ_FOLE01000005.1"/>
</dbReference>
<accession>A0A1I1J7Z9</accession>
<evidence type="ECO:0008006" key="3">
    <source>
        <dbReference type="Google" id="ProtNLM"/>
    </source>
</evidence>
<evidence type="ECO:0000313" key="2">
    <source>
        <dbReference type="Proteomes" id="UP000199514"/>
    </source>
</evidence>
<dbReference type="Proteomes" id="UP000199514">
    <property type="component" value="Unassembled WGS sequence"/>
</dbReference>
<keyword evidence="2" id="KW-1185">Reference proteome</keyword>
<evidence type="ECO:0000313" key="1">
    <source>
        <dbReference type="EMBL" id="SFC41550.1"/>
    </source>
</evidence>